<dbReference type="EMBL" id="BJXK01000005">
    <property type="protein sequence ID" value="GEM79212.1"/>
    <property type="molecule type" value="Genomic_DNA"/>
</dbReference>
<feature type="chain" id="PRO_5022052449" evidence="1">
    <location>
        <begin position="26"/>
        <end position="118"/>
    </location>
</feature>
<accession>A0A511QRK7</accession>
<comment type="caution">
    <text evidence="2">The sequence shown here is derived from an EMBL/GenBank/DDBJ whole genome shotgun (WGS) entry which is preliminary data.</text>
</comment>
<dbReference type="Proteomes" id="UP000321113">
    <property type="component" value="Unassembled WGS sequence"/>
</dbReference>
<name>A0A511QRK7_9VIBR</name>
<reference evidence="2 3" key="1">
    <citation type="submission" date="2019-07" db="EMBL/GenBank/DDBJ databases">
        <title>Whole genome shotgun sequence of Vibrio superstes NBRC 103154.</title>
        <authorList>
            <person name="Hosoyama A."/>
            <person name="Uohara A."/>
            <person name="Ohji S."/>
            <person name="Ichikawa N."/>
        </authorList>
    </citation>
    <scope>NUCLEOTIDE SEQUENCE [LARGE SCALE GENOMIC DNA]</scope>
    <source>
        <strain evidence="2 3">NBRC 103154</strain>
    </source>
</reference>
<proteinExistence type="predicted"/>
<gene>
    <name evidence="2" type="ORF">VSU01S_14570</name>
</gene>
<dbReference type="AlphaFoldDB" id="A0A511QRK7"/>
<evidence type="ECO:0000313" key="2">
    <source>
        <dbReference type="EMBL" id="GEM79212.1"/>
    </source>
</evidence>
<dbReference type="RefSeq" id="WP_119008106.1">
    <property type="nucleotide sequence ID" value="NZ_BJXK01000005.1"/>
</dbReference>
<organism evidence="2 3">
    <name type="scientific">Vibrio superstes NBRC 103154</name>
    <dbReference type="NCBI Taxonomy" id="1219062"/>
    <lineage>
        <taxon>Bacteria</taxon>
        <taxon>Pseudomonadati</taxon>
        <taxon>Pseudomonadota</taxon>
        <taxon>Gammaproteobacteria</taxon>
        <taxon>Vibrionales</taxon>
        <taxon>Vibrionaceae</taxon>
        <taxon>Vibrio</taxon>
    </lineage>
</organism>
<evidence type="ECO:0000256" key="1">
    <source>
        <dbReference type="SAM" id="SignalP"/>
    </source>
</evidence>
<keyword evidence="1" id="KW-0732">Signal</keyword>
<dbReference type="OrthoDB" id="5878428at2"/>
<protein>
    <submittedName>
        <fullName evidence="2">Uncharacterized protein</fullName>
    </submittedName>
</protein>
<keyword evidence="3" id="KW-1185">Reference proteome</keyword>
<feature type="signal peptide" evidence="1">
    <location>
        <begin position="1"/>
        <end position="25"/>
    </location>
</feature>
<evidence type="ECO:0000313" key="3">
    <source>
        <dbReference type="Proteomes" id="UP000321113"/>
    </source>
</evidence>
<sequence>MSHACRISKLSSLLIVSALSLNVMAFEAMANEQLTLTCKLSSTPDYFLYYSSQLVFVSNDFALLQNFQGRVSTHIELATGKMIRTTFIGQPFDAHTQTLQGECFEAREVIESWLETEQ</sequence>